<gene>
    <name evidence="7" type="ORF">L4923_10010</name>
</gene>
<comment type="subcellular location">
    <subcellularLocation>
        <location evidence="1">Cell membrane</location>
        <topology evidence="1">Multi-pass membrane protein</topology>
    </subcellularLocation>
</comment>
<feature type="transmembrane region" description="Helical" evidence="6">
    <location>
        <begin position="12"/>
        <end position="33"/>
    </location>
</feature>
<keyword evidence="2" id="KW-1003">Cell membrane</keyword>
<dbReference type="PANTHER" id="PTHR32196">
    <property type="entry name" value="ABC TRANSPORTER PERMEASE PROTEIN YPHD-RELATED-RELATED"/>
    <property type="match status" value="1"/>
</dbReference>
<name>A0ABS9QD58_9HYPH</name>
<evidence type="ECO:0000313" key="7">
    <source>
        <dbReference type="EMBL" id="MCG7505354.1"/>
    </source>
</evidence>
<keyword evidence="3 6" id="KW-0812">Transmembrane</keyword>
<feature type="transmembrane region" description="Helical" evidence="6">
    <location>
        <begin position="273"/>
        <end position="290"/>
    </location>
</feature>
<dbReference type="CDD" id="cd06579">
    <property type="entry name" value="TM_PBP1_transp_AraH_like"/>
    <property type="match status" value="1"/>
</dbReference>
<dbReference type="Proteomes" id="UP001201701">
    <property type="component" value="Unassembled WGS sequence"/>
</dbReference>
<evidence type="ECO:0000256" key="4">
    <source>
        <dbReference type="ARBA" id="ARBA00022989"/>
    </source>
</evidence>
<evidence type="ECO:0000256" key="6">
    <source>
        <dbReference type="SAM" id="Phobius"/>
    </source>
</evidence>
<dbReference type="EMBL" id="JAKREW010000007">
    <property type="protein sequence ID" value="MCG7505354.1"/>
    <property type="molecule type" value="Genomic_DNA"/>
</dbReference>
<feature type="transmembrane region" description="Helical" evidence="6">
    <location>
        <begin position="124"/>
        <end position="144"/>
    </location>
</feature>
<dbReference type="Pfam" id="PF02653">
    <property type="entry name" value="BPD_transp_2"/>
    <property type="match status" value="1"/>
</dbReference>
<dbReference type="InterPro" id="IPR001851">
    <property type="entry name" value="ABC_transp_permease"/>
</dbReference>
<feature type="transmembrane region" description="Helical" evidence="6">
    <location>
        <begin position="243"/>
        <end position="261"/>
    </location>
</feature>
<feature type="transmembrane region" description="Helical" evidence="6">
    <location>
        <begin position="94"/>
        <end position="117"/>
    </location>
</feature>
<keyword evidence="8" id="KW-1185">Reference proteome</keyword>
<feature type="transmembrane region" description="Helical" evidence="6">
    <location>
        <begin position="296"/>
        <end position="314"/>
    </location>
</feature>
<feature type="transmembrane region" description="Helical" evidence="6">
    <location>
        <begin position="70"/>
        <end position="88"/>
    </location>
</feature>
<keyword evidence="5 6" id="KW-0472">Membrane</keyword>
<keyword evidence="4 6" id="KW-1133">Transmembrane helix</keyword>
<evidence type="ECO:0000256" key="5">
    <source>
        <dbReference type="ARBA" id="ARBA00023136"/>
    </source>
</evidence>
<evidence type="ECO:0000256" key="3">
    <source>
        <dbReference type="ARBA" id="ARBA00022692"/>
    </source>
</evidence>
<accession>A0ABS9QD58</accession>
<protein>
    <submittedName>
        <fullName evidence="7">ABC transporter permease</fullName>
    </submittedName>
</protein>
<feature type="transmembrane region" description="Helical" evidence="6">
    <location>
        <begin position="45"/>
        <end position="63"/>
    </location>
</feature>
<evidence type="ECO:0000313" key="8">
    <source>
        <dbReference type="Proteomes" id="UP001201701"/>
    </source>
</evidence>
<proteinExistence type="predicted"/>
<dbReference type="RefSeq" id="WP_239364310.1">
    <property type="nucleotide sequence ID" value="NZ_JAKREW010000007.1"/>
</dbReference>
<feature type="transmembrane region" description="Helical" evidence="6">
    <location>
        <begin position="164"/>
        <end position="184"/>
    </location>
</feature>
<feature type="transmembrane region" description="Helical" evidence="6">
    <location>
        <begin position="211"/>
        <end position="237"/>
    </location>
</feature>
<organism evidence="7 8">
    <name type="scientific">Mesorhizobium retamae</name>
    <dbReference type="NCBI Taxonomy" id="2912854"/>
    <lineage>
        <taxon>Bacteria</taxon>
        <taxon>Pseudomonadati</taxon>
        <taxon>Pseudomonadota</taxon>
        <taxon>Alphaproteobacteria</taxon>
        <taxon>Hyphomicrobiales</taxon>
        <taxon>Phyllobacteriaceae</taxon>
        <taxon>Mesorhizobium</taxon>
    </lineage>
</organism>
<sequence length="321" mass="33362">MSTSVKRRRLLGRFISPIWMVLIAVVIIAAFISDRFLSPYNMVTVLQQGVVTGIVALGMTVVLIGGQFDLSTGAIVMMAAVMALVIGPSDPASIALAIILPLMSGAFIGAVNGLVVYKARANSIVATIGMQFFLFGAVLAGVSGQHVRTDNMAAGFSGLANAKLFGIPLPVYLFVVLVVVLSVVMDRTVFGRHVYGIGGDEEASRRAGIRVVWTGTLTFVLSGMLAALSGIFIASLVGNVDPSAIGGYAFPALTAVVLGGTSLSGGMGRPSDTAAAILVIAVINNVMTILNYQYPIQLLVQGVVLAGAVAFYSLRRVELAP</sequence>
<evidence type="ECO:0000256" key="2">
    <source>
        <dbReference type="ARBA" id="ARBA00022475"/>
    </source>
</evidence>
<comment type="caution">
    <text evidence="7">The sequence shown here is derived from an EMBL/GenBank/DDBJ whole genome shotgun (WGS) entry which is preliminary data.</text>
</comment>
<reference evidence="7 8" key="1">
    <citation type="submission" date="2022-02" db="EMBL/GenBank/DDBJ databases">
        <title>Draft genome sequence of Mezorhizobium retamae strain IRAMC:0171 isolated from Retama raetam nodules.</title>
        <authorList>
            <person name="Bengaied R."/>
            <person name="Sbissi I."/>
            <person name="Huber K."/>
            <person name="Ghodbane F."/>
            <person name="Nouioui I."/>
            <person name="Tarhouni M."/>
            <person name="Gtari M."/>
        </authorList>
    </citation>
    <scope>NUCLEOTIDE SEQUENCE [LARGE SCALE GENOMIC DNA]</scope>
    <source>
        <strain evidence="7 8">IRAMC:0171</strain>
    </source>
</reference>
<evidence type="ECO:0000256" key="1">
    <source>
        <dbReference type="ARBA" id="ARBA00004651"/>
    </source>
</evidence>